<dbReference type="InterPro" id="IPR025518">
    <property type="entry name" value="DUF4406"/>
</dbReference>
<evidence type="ECO:0008006" key="2">
    <source>
        <dbReference type="Google" id="ProtNLM"/>
    </source>
</evidence>
<organism evidence="1">
    <name type="scientific">marine sediment metagenome</name>
    <dbReference type="NCBI Taxonomy" id="412755"/>
    <lineage>
        <taxon>unclassified sequences</taxon>
        <taxon>metagenomes</taxon>
        <taxon>ecological metagenomes</taxon>
    </lineage>
</organism>
<dbReference type="AlphaFoldDB" id="X0TWM7"/>
<name>X0TWM7_9ZZZZ</name>
<proteinExistence type="predicted"/>
<reference evidence="1" key="1">
    <citation type="journal article" date="2014" name="Front. Microbiol.">
        <title>High frequency of phylogenetically diverse reductive dehalogenase-homologous genes in deep subseafloor sedimentary metagenomes.</title>
        <authorList>
            <person name="Kawai M."/>
            <person name="Futagami T."/>
            <person name="Toyoda A."/>
            <person name="Takaki Y."/>
            <person name="Nishi S."/>
            <person name="Hori S."/>
            <person name="Arai W."/>
            <person name="Tsubouchi T."/>
            <person name="Morono Y."/>
            <person name="Uchiyama I."/>
            <person name="Ito T."/>
            <person name="Fujiyama A."/>
            <person name="Inagaki F."/>
            <person name="Takami H."/>
        </authorList>
    </citation>
    <scope>NUCLEOTIDE SEQUENCE</scope>
    <source>
        <strain evidence="1">Expedition CK06-06</strain>
    </source>
</reference>
<evidence type="ECO:0000313" key="1">
    <source>
        <dbReference type="EMBL" id="GAF97684.1"/>
    </source>
</evidence>
<gene>
    <name evidence="1" type="ORF">S01H1_26548</name>
</gene>
<dbReference type="EMBL" id="BARS01016093">
    <property type="protein sequence ID" value="GAF97684.1"/>
    <property type="molecule type" value="Genomic_DNA"/>
</dbReference>
<comment type="caution">
    <text evidence="1">The sequence shown here is derived from an EMBL/GenBank/DDBJ whole genome shotgun (WGS) entry which is preliminary data.</text>
</comment>
<dbReference type="Gene3D" id="3.40.50.10400">
    <property type="entry name" value="Hypothetical protein PA1492"/>
    <property type="match status" value="1"/>
</dbReference>
<dbReference type="SUPFAM" id="SSF52309">
    <property type="entry name" value="N-(deoxy)ribosyltransferase-like"/>
    <property type="match status" value="1"/>
</dbReference>
<dbReference type="Pfam" id="PF14359">
    <property type="entry name" value="DUF4406"/>
    <property type="match status" value="1"/>
</dbReference>
<accession>X0TWM7</accession>
<protein>
    <recommendedName>
        <fullName evidence="2">DUF4406 domain-containing protein</fullName>
    </recommendedName>
</protein>
<sequence length="114" mass="12454">MAVKVVYVAGAYRAETEWGVVQNIRHAEAVALDIWKLGAMAICPHKNTAHFGGTLPDEVWLQGDLELVRRSDAVCCVAGWDESRGARGEVALARQLSIPVFFSTQEVQAWLSSA</sequence>